<keyword evidence="1" id="KW-1133">Transmembrane helix</keyword>
<proteinExistence type="predicted"/>
<feature type="transmembrane region" description="Helical" evidence="1">
    <location>
        <begin position="136"/>
        <end position="153"/>
    </location>
</feature>
<keyword evidence="1" id="KW-0812">Transmembrane</keyword>
<evidence type="ECO:0000256" key="1">
    <source>
        <dbReference type="SAM" id="Phobius"/>
    </source>
</evidence>
<evidence type="ECO:0008006" key="3">
    <source>
        <dbReference type="Google" id="ProtNLM"/>
    </source>
</evidence>
<keyword evidence="1" id="KW-0472">Membrane</keyword>
<dbReference type="EMBL" id="UINC01075362">
    <property type="protein sequence ID" value="SVC13462.1"/>
    <property type="molecule type" value="Genomic_DNA"/>
</dbReference>
<dbReference type="AlphaFoldDB" id="A0A382JQ62"/>
<feature type="transmembrane region" description="Helical" evidence="1">
    <location>
        <begin position="160"/>
        <end position="177"/>
    </location>
</feature>
<gene>
    <name evidence="2" type="ORF">METZ01_LOCUS266316</name>
</gene>
<reference evidence="2" key="1">
    <citation type="submission" date="2018-05" db="EMBL/GenBank/DDBJ databases">
        <authorList>
            <person name="Lanie J.A."/>
            <person name="Ng W.-L."/>
            <person name="Kazmierczak K.M."/>
            <person name="Andrzejewski T.M."/>
            <person name="Davidsen T.M."/>
            <person name="Wayne K.J."/>
            <person name="Tettelin H."/>
            <person name="Glass J.I."/>
            <person name="Rusch D."/>
            <person name="Podicherti R."/>
            <person name="Tsui H.-C.T."/>
            <person name="Winkler M.E."/>
        </authorList>
    </citation>
    <scope>NUCLEOTIDE SEQUENCE</scope>
</reference>
<protein>
    <recommendedName>
        <fullName evidence="3">Glycosyltransferase RgtA/B/C/D-like domain-containing protein</fullName>
    </recommendedName>
</protein>
<organism evidence="2">
    <name type="scientific">marine metagenome</name>
    <dbReference type="NCBI Taxonomy" id="408172"/>
    <lineage>
        <taxon>unclassified sequences</taxon>
        <taxon>metagenomes</taxon>
        <taxon>ecological metagenomes</taxon>
    </lineage>
</organism>
<feature type="transmembrane region" description="Helical" evidence="1">
    <location>
        <begin position="183"/>
        <end position="203"/>
    </location>
</feature>
<feature type="non-terminal residue" evidence="2">
    <location>
        <position position="1"/>
    </location>
</feature>
<name>A0A382JQ62_9ZZZZ</name>
<feature type="transmembrane region" description="Helical" evidence="1">
    <location>
        <begin position="215"/>
        <end position="234"/>
    </location>
</feature>
<accession>A0A382JQ62</accession>
<feature type="transmembrane region" description="Helical" evidence="1">
    <location>
        <begin position="81"/>
        <end position="98"/>
    </location>
</feature>
<sequence length="258" mass="30708">MTPIKSKYDFWIIFSILLFQSAIILYPGWRVDDAAFFLFRLKNNLFGNAIGGFSLDNPSERFIPFYYFGYQLISFLSFKPFFFFFYNFFLSLATLILLQIIRIKLNLKFWHVFIFLVFVPGYADSFYQIVNPEKELILFWCLFIFTIITLLENKSNKHRMNILMFISFPLIIFSFFLKETTFIILSTFCLSFLVLNSNVLSFPTQKIRIDYKLKYILYIGLMLSFSYLVLYFIFTNSAPDKEGYHYLLTPADTLVSRI</sequence>
<feature type="non-terminal residue" evidence="2">
    <location>
        <position position="258"/>
    </location>
</feature>
<feature type="transmembrane region" description="Helical" evidence="1">
    <location>
        <begin position="110"/>
        <end position="130"/>
    </location>
</feature>
<evidence type="ECO:0000313" key="2">
    <source>
        <dbReference type="EMBL" id="SVC13462.1"/>
    </source>
</evidence>
<feature type="transmembrane region" description="Helical" evidence="1">
    <location>
        <begin position="12"/>
        <end position="29"/>
    </location>
</feature>